<proteinExistence type="predicted"/>
<name>A0A0C1E8P0_9NEIS</name>
<evidence type="ECO:0000313" key="1">
    <source>
        <dbReference type="EMBL" id="KIC08504.1"/>
    </source>
</evidence>
<comment type="caution">
    <text evidence="1">The sequence shown here is derived from an EMBL/GenBank/DDBJ whole genome shotgun (WGS) entry which is preliminary data.</text>
</comment>
<sequence>MDLRFGQTRFIRFHFGEAGFSDDLFPIPYPQAPFHLSNPPEKAYNPTFIFEFIIFSDDLRQRKEVV</sequence>
<evidence type="ECO:0000313" key="2">
    <source>
        <dbReference type="Proteomes" id="UP000031390"/>
    </source>
</evidence>
<protein>
    <submittedName>
        <fullName evidence="1">Uncharacterized protein</fullName>
    </submittedName>
</protein>
<organism evidence="1 2">
    <name type="scientific">Morococcus cerebrosus</name>
    <dbReference type="NCBI Taxonomy" id="1056807"/>
    <lineage>
        <taxon>Bacteria</taxon>
        <taxon>Pseudomonadati</taxon>
        <taxon>Pseudomonadota</taxon>
        <taxon>Betaproteobacteria</taxon>
        <taxon>Neisseriales</taxon>
        <taxon>Neisseriaceae</taxon>
        <taxon>Morococcus</taxon>
    </lineage>
</organism>
<dbReference type="Proteomes" id="UP000031390">
    <property type="component" value="Unassembled WGS sequence"/>
</dbReference>
<gene>
    <name evidence="1" type="ORF">MCC93_11740</name>
</gene>
<reference evidence="1 2" key="1">
    <citation type="submission" date="2014-12" db="EMBL/GenBank/DDBJ databases">
        <title>Genome sequence of Morococcus cerebrosus.</title>
        <authorList>
            <person name="Shin S.-K."/>
            <person name="Yi H."/>
        </authorList>
    </citation>
    <scope>NUCLEOTIDE SEQUENCE [LARGE SCALE GENOMIC DNA]</scope>
    <source>
        <strain evidence="1 2">CIP 81.93</strain>
    </source>
</reference>
<dbReference type="EMBL" id="JUFZ01000044">
    <property type="protein sequence ID" value="KIC08504.1"/>
    <property type="molecule type" value="Genomic_DNA"/>
</dbReference>
<accession>A0A0C1E8P0</accession>
<dbReference type="AlphaFoldDB" id="A0A0C1E8P0"/>